<dbReference type="EMBL" id="OV121138">
    <property type="protein sequence ID" value="CAH0560896.1"/>
    <property type="molecule type" value="Genomic_DNA"/>
</dbReference>
<dbReference type="OrthoDB" id="6819506at2759"/>
<keyword evidence="3" id="KW-1185">Reference proteome</keyword>
<reference evidence="2" key="1">
    <citation type="submission" date="2021-12" db="EMBL/GenBank/DDBJ databases">
        <authorList>
            <person name="King R."/>
        </authorList>
    </citation>
    <scope>NUCLEOTIDE SEQUENCE</scope>
</reference>
<proteinExistence type="predicted"/>
<dbReference type="AlphaFoldDB" id="A0A9P0BEA4"/>
<feature type="region of interest" description="Disordered" evidence="1">
    <location>
        <begin position="126"/>
        <end position="150"/>
    </location>
</feature>
<feature type="region of interest" description="Disordered" evidence="1">
    <location>
        <begin position="195"/>
        <end position="244"/>
    </location>
</feature>
<feature type="compositionally biased region" description="Pro residues" evidence="1">
    <location>
        <begin position="269"/>
        <end position="281"/>
    </location>
</feature>
<dbReference type="PANTHER" id="PTHR47326">
    <property type="entry name" value="TRANSPOSABLE ELEMENT TC3 TRANSPOSASE-LIKE PROTEIN"/>
    <property type="match status" value="1"/>
</dbReference>
<feature type="region of interest" description="Disordered" evidence="1">
    <location>
        <begin position="261"/>
        <end position="287"/>
    </location>
</feature>
<organism evidence="2 3">
    <name type="scientific">Brassicogethes aeneus</name>
    <name type="common">Rape pollen beetle</name>
    <name type="synonym">Meligethes aeneus</name>
    <dbReference type="NCBI Taxonomy" id="1431903"/>
    <lineage>
        <taxon>Eukaryota</taxon>
        <taxon>Metazoa</taxon>
        <taxon>Ecdysozoa</taxon>
        <taxon>Arthropoda</taxon>
        <taxon>Hexapoda</taxon>
        <taxon>Insecta</taxon>
        <taxon>Pterygota</taxon>
        <taxon>Neoptera</taxon>
        <taxon>Endopterygota</taxon>
        <taxon>Coleoptera</taxon>
        <taxon>Polyphaga</taxon>
        <taxon>Cucujiformia</taxon>
        <taxon>Nitidulidae</taxon>
        <taxon>Meligethinae</taxon>
        <taxon>Brassicogethes</taxon>
    </lineage>
</organism>
<dbReference type="Proteomes" id="UP001154078">
    <property type="component" value="Chromosome 7"/>
</dbReference>
<name>A0A9P0BEA4_BRAAE</name>
<evidence type="ECO:0000256" key="1">
    <source>
        <dbReference type="SAM" id="MobiDB-lite"/>
    </source>
</evidence>
<evidence type="ECO:0000313" key="2">
    <source>
        <dbReference type="EMBL" id="CAH0560896.1"/>
    </source>
</evidence>
<accession>A0A9P0BEA4</accession>
<evidence type="ECO:0000313" key="3">
    <source>
        <dbReference type="Proteomes" id="UP001154078"/>
    </source>
</evidence>
<gene>
    <name evidence="2" type="ORF">MELIAE_LOCUS10567</name>
</gene>
<protein>
    <submittedName>
        <fullName evidence="2">Uncharacterized protein</fullName>
    </submittedName>
</protein>
<dbReference type="PANTHER" id="PTHR47326:SF1">
    <property type="entry name" value="HTH PSQ-TYPE DOMAIN-CONTAINING PROTEIN"/>
    <property type="match status" value="1"/>
</dbReference>
<feature type="compositionally biased region" description="Low complexity" evidence="1">
    <location>
        <begin position="222"/>
        <end position="233"/>
    </location>
</feature>
<sequence>MCVVVTHGLRRMLLRIEKVCMKIIKSQFLNVRKNLSLVWRILHKDLHPYKIQLTQEIMPIDYLLRRCFANWALEHLKADPEFGQKIIFSDEAHFWMNGFVNKQNCQIWGEENCIQKRLLSGMDRSYRSDDTEDAVTTDNPTTPFPTPPPNMISPRSPIPLHRQASPFPLENINARRIHYSNPQDRLRGTNGEVIYSSAKKPLSNNTLNRSGRSRHRIGGGMTSSSSATSCNSNIDNRRLSGGANSDIYHDQQQRLNNLNITNDEDQESPPEPAPPEIPPRGPSLHTTLRRRNDYMIPTTEANKTNQESQFLTTSASGAEYAVSGGGTVNPLGGSQYPARSPMTAVTTTNSKVNARWIPKKHFAEHQQKPLLTTNTWAELDWEVLPHRGYCPD</sequence>